<keyword evidence="2" id="KW-0472">Membrane</keyword>
<evidence type="ECO:0000256" key="1">
    <source>
        <dbReference type="SAM" id="MobiDB-lite"/>
    </source>
</evidence>
<evidence type="ECO:0000256" key="2">
    <source>
        <dbReference type="SAM" id="Phobius"/>
    </source>
</evidence>
<keyword evidence="2" id="KW-1133">Transmembrane helix</keyword>
<organism evidence="3 4">
    <name type="scientific">Gymnopilus dilepis</name>
    <dbReference type="NCBI Taxonomy" id="231916"/>
    <lineage>
        <taxon>Eukaryota</taxon>
        <taxon>Fungi</taxon>
        <taxon>Dikarya</taxon>
        <taxon>Basidiomycota</taxon>
        <taxon>Agaricomycotina</taxon>
        <taxon>Agaricomycetes</taxon>
        <taxon>Agaricomycetidae</taxon>
        <taxon>Agaricales</taxon>
        <taxon>Agaricineae</taxon>
        <taxon>Hymenogastraceae</taxon>
        <taxon>Gymnopilus</taxon>
    </lineage>
</organism>
<name>A0A409XBE1_9AGAR</name>
<keyword evidence="4" id="KW-1185">Reference proteome</keyword>
<evidence type="ECO:0000313" key="4">
    <source>
        <dbReference type="Proteomes" id="UP000284706"/>
    </source>
</evidence>
<dbReference type="AlphaFoldDB" id="A0A409XBE1"/>
<gene>
    <name evidence="3" type="ORF">CVT26_000079</name>
</gene>
<feature type="region of interest" description="Disordered" evidence="1">
    <location>
        <begin position="53"/>
        <end position="103"/>
    </location>
</feature>
<reference evidence="3 4" key="1">
    <citation type="journal article" date="2018" name="Evol. Lett.">
        <title>Horizontal gene cluster transfer increased hallucinogenic mushroom diversity.</title>
        <authorList>
            <person name="Reynolds H.T."/>
            <person name="Vijayakumar V."/>
            <person name="Gluck-Thaler E."/>
            <person name="Korotkin H.B."/>
            <person name="Matheny P.B."/>
            <person name="Slot J.C."/>
        </authorList>
    </citation>
    <scope>NUCLEOTIDE SEQUENCE [LARGE SCALE GENOMIC DNA]</scope>
    <source>
        <strain evidence="3 4">SRW20</strain>
    </source>
</reference>
<feature type="compositionally biased region" description="Low complexity" evidence="1">
    <location>
        <begin position="91"/>
        <end position="103"/>
    </location>
</feature>
<protein>
    <submittedName>
        <fullName evidence="3">Uncharacterized protein</fullName>
    </submittedName>
</protein>
<sequence length="103" mass="10922">MASFTLVLGIAGTWFGTTAVWWWRNESPAVAAVGVYMALLTISTMLATAMTDPGILPRDLDPDPPYPARSPSDGDRAPMPRDLKVRTDVVTTASTPATTTANG</sequence>
<comment type="caution">
    <text evidence="3">The sequence shown here is derived from an EMBL/GenBank/DDBJ whole genome shotgun (WGS) entry which is preliminary data.</text>
</comment>
<feature type="transmembrane region" description="Helical" evidence="2">
    <location>
        <begin position="29"/>
        <end position="49"/>
    </location>
</feature>
<feature type="compositionally biased region" description="Basic and acidic residues" evidence="1">
    <location>
        <begin position="72"/>
        <end position="87"/>
    </location>
</feature>
<dbReference type="InParanoid" id="A0A409XBE1"/>
<accession>A0A409XBE1</accession>
<proteinExistence type="predicted"/>
<dbReference type="OrthoDB" id="9909019at2759"/>
<evidence type="ECO:0000313" key="3">
    <source>
        <dbReference type="EMBL" id="PPQ88050.1"/>
    </source>
</evidence>
<dbReference type="Proteomes" id="UP000284706">
    <property type="component" value="Unassembled WGS sequence"/>
</dbReference>
<dbReference type="EMBL" id="NHYE01003728">
    <property type="protein sequence ID" value="PPQ88050.1"/>
    <property type="molecule type" value="Genomic_DNA"/>
</dbReference>
<dbReference type="STRING" id="231916.A0A409XBE1"/>
<keyword evidence="2" id="KW-0812">Transmembrane</keyword>